<sequence length="3259" mass="375458">MTQLLGNIEGVVCFMDDIVVYGPSLEEHNERVRQVLKKIQEEGMTLNPEKCQFGVETVKFLGHTLSSEGLFIDEEKLDAITKKEAPRSTKELKSFLGMVNYLGKFIPNLADKLQPLNSLLSTKNEWVWDEPQKKSFNLLKQELVSRPNLALFDPSRTTIVSADASSFGIGGVLRQEQPDGSLKPIAYVSRTLSETEKRYSQIEKEGLAIVWTCERLKDYVTGIKIHIETDHKPLIAIFTSKSLEDMTPRLQRLKMRMMRYSYQISHIAGKKQIVADMLSRKPMSKPHKDELEEELSAYIQSIEFPATEERLLEISRKQKEDSLCSQLAKYCMSGWPKNKREVDPELRGYWQFQEDLTYQNGLLLRGQRILIPKTLRKDILEKLHQGHFGINKCRSRAKESVWWLGISQEIERMISSCTKCLKERKPKHEPLMPSEFPIRPWQKVGMDLFYLNGRWYLIVCDYYSRYPEISLLQNLTAQEVIGRLKSIFDRHGTPETVRSDNGPQFQKVLGSEFSKFSKEWSFKHITSSPKFPQSNGFIEAIIKNIKQSFKKEEDCYLTLQAYRTMPLESGYSPAELLMGRRLRTSVPAIEPSLMPRYLDSEALQEREKRRVINQKRLYDKRHDVHSLPPLQQGDSVWVRDQRVKGKVLHKSEEPRSYWVQTPQGKVRRNRLHLTPLPKMGSTMDASEDDQEQETEEDCPTPTASSTRDGRMQRDNQDQDPEKSLPSMPAVHTRYGRAVKIPRRTDNGTEFINKNLETFIESKGIKHELTTPYTPRSNGRVERANRTLLDKGRTLLSDSQLPLHFWAEAVNTAAYLYNLTPTTNDPDTTPMEKWKGKKPSVSHIMRFGCEVFYKLENHQRHKLEAKSKRGIFVGYSRCRRAYRVFDITARVILETADIHFRENNNVISEEKQSDNNTDTDTYFFIQEDEQLDNHVLSDVDIEEPAPDTMINRQTESSESDRPQRTRTIPKIFDDYVLATTNETISKDYDEAIAYEDKKHWENTMLEEIQNMYSHQVWELIPRPVNAKVVKSKWVFKISKDQENKTYKARLVAMGYNQIPGRDYNESFSPVIKNATLRTVLSMAATKDSVIKLFDVKAAYLNGNIENTIFMEQPAGFVQDRNKVCKLNKSIYGLPQSGRSWYEKFSQVLHDCGLEKLKSDPCLFKWKNEDKYFYVGIYVDDFITVSDSEDTSNRFINKLRHHLEIKNVTCKGMFLGIMIIQDKEGISLQQSHYVQQILQKYGMKNCKEVPTPGSKEINLDNHIEDDNCDQHTYQEALGMLMFLAVNTRPDIAYITSKLSQYSRQPKQMHWTAIKRVMRYLRGTIDLGVKFERGKTGILKSYTDASWSTTHDGKSYGGYVLKLGEATIDWKSSKQPLVALSTMEAEMIAACESCCQIKWIINLLRELEEWNLMEKPTGIYTDSQSLINWISSPKQSSRCRHINRKYHFLRDCYESRDICLLYKPSQDLEADIFTKDLSRDQMKKHLESLSILTVSVLRTCTRTCTYVFPRDAAERDLACTETFDFSTPNEWPKWRKRFERYLVVSGMKKKEEADKIDLFMYLMGDRADDIFRTFKFEKEEEATKIDSVLKAFDSHFCVRKNIIYERAKFNSRIQEDREPVDEFITSLYKLADSCEFEGLHEQLIRDRIVVGVRDKALSERMQLDSELTLEKAVNMVRQQEAVRQQQVDLQRPSTSQKVNQVKFNSKNFSPKQQQQPSRKKEKSAKTRSRCPKCGGFTHREGQACRAEGQRCNLCSKTGHFANCCPDKQAKTAEVKAVSELDEEIGFLLEVSATEDSSNLDDDEGECRRRWTAGIQVNGKQVKFKLDSQADVTCVPLCLFKKIMGQQRIVESDINIRAAEFSELQTVGMFISTLRNGNYEIKEKIYVIRRLSEPLLSRRACELLNLARRIEVGATRINPIKEFSEVFEGLGQIGNPYEIKLKPGAKPYAVHTPRRVPIPLMEKLKTRLDIPGKELLDVDALSRQPLLTTEGGEDERPTSAHINAVLSSITDKDEMLTEIFEDQQEDTTLKAVVNYLEQGWPNKKKMSQALLSYWHVKDELGVQNGLLMRSCRLIIPASMKLEILDKLHAGHFGIIKTRLRARETVWWPGISEEIAETVRKCSVCIQEAVSKHEPLIPTNFPTRPWQKIGMDLFKFENKWYLVVIDYYSRFPEMVQLDRLTASVVVRSCKSIFARHGIPETVVSDNGTQFGAAREFANFARQYGFQHVTSSPRFPQSNGMAEAGVKIAKLILKKNQDSSLGLLEYRSTTLENGYSPAELLMGRKLRTTLPIAPENLNPRLVDSQTLKRKEGRRRKDMKSRYDRRCGATDMEELSEGDTVWITDMQIWGIVKQKASTPRSYMVDTPVGTLRRNRFHLRKGVTVQYPADPSTPTFSGEELVENEKTPVVDYPSNDSEDGQIRTRSGRIVKPQTVLRRCKKTSTYVSPRDAAERDLGCTETFDFSTPNEWPKWRKRFERYLVVSGMKKKEEADKIDLFMYLMGDRADDIFRTFKFEKEEEATKIDSVLKAFDSHFCVRKNIIYERAKFNSRIQEDREPVDEFITSLYKLADSCEFEGLHEQLIRDRIVVGVRDQALSERMQLDSELTLEKAVKMVRQQEAVRQQQVDLQRPSTSQKVNQVKFNSKKQSPKQQQQPSRKKEKSAKTRSRCPKCGGFTHREGQACRAEGQKCNLCSKTGHFANCCPDKQEKTAEVKAVSELDEEIGFLLEVSAVEDSSNLDDDEGECRRRWTAEIQVNGKQLKFKLDSQADVTCVPLCLFKKIMGQQRLVKSDINLRAAEFSELRTVGMFISTLRNGNYEIKEKIYVIRRLSEPLLSRRACELLNLARRIEVVATRINPIKEFPEVFEGLGQIGNPYEIKLKPGAKPYAVHTPRRVPIPLMEKLKTRLEELEKAGIIAQVNVATEWCAPTVIAGKPNGDIRLCVDLSRLNEHVQREVHPMPVVEHMLGQLGEARFFSKLDANSGFHQIPLSPDCQHLTTFITPFGRYKYCRMPFGISLAPEYFQRVMSIILQGMDGVMCYLDDILIFASDSKTHDRILRLVLRKLKEAKVTLNKAKCVFGVPRINFLGHILDEDGIRPDPAKIEAVAKMPAPTDVQGVRRFLGMVNHLGRKLRTTLPIAPENLNPKLVDSQTLKRKEGRRRKDMKSRYDRRCGATDMEELSEGDTVWITDMRIWGIVKKKASTPRSYMVDTPVGTLRRNRFHLRKGVAVQYPADPSTPTFSEEDLAENEKTPVVDHPSNDSEDGQIRTR</sequence>
<dbReference type="Pfam" id="PF17921">
    <property type="entry name" value="Integrase_H2C2"/>
    <property type="match status" value="2"/>
</dbReference>
<feature type="compositionally biased region" description="Acidic residues" evidence="2">
    <location>
        <begin position="685"/>
        <end position="698"/>
    </location>
</feature>
<feature type="domain" description="Reverse transcriptase" evidence="3">
    <location>
        <begin position="1"/>
        <end position="65"/>
    </location>
</feature>
<reference evidence="5 6" key="1">
    <citation type="submission" date="2022-01" db="EMBL/GenBank/DDBJ databases">
        <title>A chromosomal length assembly of Cordylochernes scorpioides.</title>
        <authorList>
            <person name="Zeh D."/>
            <person name="Zeh J."/>
        </authorList>
    </citation>
    <scope>NUCLEOTIDE SEQUENCE [LARGE SCALE GENOMIC DNA]</scope>
    <source>
        <strain evidence="5">IN4F17</strain>
        <tissue evidence="5">Whole Body</tissue>
    </source>
</reference>
<accession>A0ABY6KRY1</accession>
<proteinExistence type="predicted"/>
<dbReference type="InterPro" id="IPR001584">
    <property type="entry name" value="Integrase_cat-core"/>
</dbReference>
<dbReference type="Pfam" id="PF00665">
    <property type="entry name" value="rve"/>
    <property type="match status" value="2"/>
</dbReference>
<feature type="domain" description="Integrase catalytic" evidence="4">
    <location>
        <begin position="436"/>
        <end position="599"/>
    </location>
</feature>
<feature type="compositionally biased region" description="Basic residues" evidence="2">
    <location>
        <begin position="1714"/>
        <end position="1727"/>
    </location>
</feature>
<feature type="compositionally biased region" description="Basic and acidic residues" evidence="2">
    <location>
        <begin position="707"/>
        <end position="722"/>
    </location>
</feature>
<dbReference type="CDD" id="cd01647">
    <property type="entry name" value="RT_LTR"/>
    <property type="match status" value="1"/>
</dbReference>
<dbReference type="CDD" id="cd09272">
    <property type="entry name" value="RNase_HI_RT_Ty1"/>
    <property type="match status" value="1"/>
</dbReference>
<dbReference type="SUPFAM" id="SSF53098">
    <property type="entry name" value="Ribonuclease H-like"/>
    <property type="match status" value="3"/>
</dbReference>
<evidence type="ECO:0000259" key="4">
    <source>
        <dbReference type="PROSITE" id="PS50994"/>
    </source>
</evidence>
<feature type="compositionally biased region" description="Basic residues" evidence="2">
    <location>
        <begin position="2648"/>
        <end position="2661"/>
    </location>
</feature>
<dbReference type="SUPFAM" id="SSF56672">
    <property type="entry name" value="DNA/RNA polymerases"/>
    <property type="match status" value="3"/>
</dbReference>
<organism evidence="5 6">
    <name type="scientific">Cordylochernes scorpioides</name>
    <dbReference type="NCBI Taxonomy" id="51811"/>
    <lineage>
        <taxon>Eukaryota</taxon>
        <taxon>Metazoa</taxon>
        <taxon>Ecdysozoa</taxon>
        <taxon>Arthropoda</taxon>
        <taxon>Chelicerata</taxon>
        <taxon>Arachnida</taxon>
        <taxon>Pseudoscorpiones</taxon>
        <taxon>Cheliferoidea</taxon>
        <taxon>Chernetidae</taxon>
        <taxon>Cordylochernes</taxon>
    </lineage>
</organism>
<dbReference type="InterPro" id="IPR000477">
    <property type="entry name" value="RT_dom"/>
</dbReference>
<dbReference type="InterPro" id="IPR041588">
    <property type="entry name" value="Integrase_H2C2"/>
</dbReference>
<feature type="region of interest" description="Disordered" evidence="2">
    <location>
        <begin position="3221"/>
        <end position="3259"/>
    </location>
</feature>
<dbReference type="Pfam" id="PF00078">
    <property type="entry name" value="RVT_1"/>
    <property type="match status" value="2"/>
</dbReference>
<dbReference type="Pfam" id="PF25597">
    <property type="entry name" value="SH3_retrovirus"/>
    <property type="match status" value="1"/>
</dbReference>
<evidence type="ECO:0000256" key="2">
    <source>
        <dbReference type="SAM" id="MobiDB-lite"/>
    </source>
</evidence>
<dbReference type="InterPro" id="IPR043502">
    <property type="entry name" value="DNA/RNA_pol_sf"/>
</dbReference>
<feature type="region of interest" description="Disordered" evidence="2">
    <location>
        <begin position="1681"/>
        <end position="1727"/>
    </location>
</feature>
<dbReference type="InterPro" id="IPR050951">
    <property type="entry name" value="Retrovirus_Pol_polyprotein"/>
</dbReference>
<dbReference type="Proteomes" id="UP001235939">
    <property type="component" value="Chromosome 08"/>
</dbReference>
<feature type="region of interest" description="Disordered" evidence="2">
    <location>
        <begin position="2615"/>
        <end position="2661"/>
    </location>
</feature>
<gene>
    <name evidence="5" type="ORF">LAZ67_8003127</name>
</gene>
<dbReference type="InterPro" id="IPR057670">
    <property type="entry name" value="SH3_retrovirus"/>
</dbReference>
<name>A0ABY6KRY1_9ARAC</name>
<dbReference type="InterPro" id="IPR041577">
    <property type="entry name" value="RT_RNaseH_2"/>
</dbReference>
<feature type="compositionally biased region" description="Polar residues" evidence="2">
    <location>
        <begin position="1688"/>
        <end position="1705"/>
    </location>
</feature>
<feature type="domain" description="Integrase catalytic" evidence="4">
    <location>
        <begin position="2136"/>
        <end position="2301"/>
    </location>
</feature>
<protein>
    <recommendedName>
        <fullName evidence="1">RNA-directed DNA polymerase</fullName>
        <ecNumber evidence="1">2.7.7.49</ecNumber>
    </recommendedName>
</protein>
<dbReference type="PROSITE" id="PS50878">
    <property type="entry name" value="RT_POL"/>
    <property type="match status" value="2"/>
</dbReference>
<feature type="domain" description="Reverse transcriptase" evidence="3">
    <location>
        <begin position="2904"/>
        <end position="3081"/>
    </location>
</feature>
<evidence type="ECO:0000256" key="1">
    <source>
        <dbReference type="ARBA" id="ARBA00012493"/>
    </source>
</evidence>
<dbReference type="InterPro" id="IPR036397">
    <property type="entry name" value="RNaseH_sf"/>
</dbReference>
<dbReference type="InterPro" id="IPR001878">
    <property type="entry name" value="Znf_CCHC"/>
</dbReference>
<feature type="region of interest" description="Disordered" evidence="2">
    <location>
        <begin position="651"/>
        <end position="729"/>
    </location>
</feature>
<feature type="region of interest" description="Disordered" evidence="2">
    <location>
        <begin position="942"/>
        <end position="964"/>
    </location>
</feature>
<dbReference type="PANTHER" id="PTHR37984:SF9">
    <property type="entry name" value="INTEGRASE CATALYTIC DOMAIN-CONTAINING PROTEIN"/>
    <property type="match status" value="1"/>
</dbReference>
<dbReference type="Pfam" id="PF17919">
    <property type="entry name" value="RT_RNaseH_2"/>
    <property type="match status" value="1"/>
</dbReference>
<dbReference type="PANTHER" id="PTHR37984">
    <property type="entry name" value="PROTEIN CBG26694"/>
    <property type="match status" value="1"/>
</dbReference>
<feature type="domain" description="Integrase catalytic" evidence="4">
    <location>
        <begin position="673"/>
        <end position="837"/>
    </location>
</feature>
<dbReference type="InterPro" id="IPR043128">
    <property type="entry name" value="Rev_trsase/Diguanyl_cyclase"/>
</dbReference>
<evidence type="ECO:0000259" key="3">
    <source>
        <dbReference type="PROSITE" id="PS50878"/>
    </source>
</evidence>
<dbReference type="PROSITE" id="PS50994">
    <property type="entry name" value="INTEGRASE"/>
    <property type="match status" value="3"/>
</dbReference>
<evidence type="ECO:0000313" key="6">
    <source>
        <dbReference type="Proteomes" id="UP001235939"/>
    </source>
</evidence>
<dbReference type="Gene3D" id="3.10.10.10">
    <property type="entry name" value="HIV Type 1 Reverse Transcriptase, subunit A, domain 1"/>
    <property type="match status" value="1"/>
</dbReference>
<feature type="compositionally biased region" description="Basic and acidic residues" evidence="2">
    <location>
        <begin position="3237"/>
        <end position="3259"/>
    </location>
</feature>
<dbReference type="SMART" id="SM00343">
    <property type="entry name" value="ZnF_C2HC"/>
    <property type="match status" value="3"/>
</dbReference>
<dbReference type="EC" id="2.7.7.49" evidence="1"/>
<dbReference type="Gene3D" id="3.30.70.270">
    <property type="match status" value="3"/>
</dbReference>
<dbReference type="Gene3D" id="1.10.340.70">
    <property type="match status" value="2"/>
</dbReference>
<keyword evidence="6" id="KW-1185">Reference proteome</keyword>
<feature type="non-terminal residue" evidence="5">
    <location>
        <position position="1"/>
    </location>
</feature>
<dbReference type="InterPro" id="IPR012337">
    <property type="entry name" value="RNaseH-like_sf"/>
</dbReference>
<dbReference type="Pfam" id="PF07727">
    <property type="entry name" value="RVT_2"/>
    <property type="match status" value="1"/>
</dbReference>
<dbReference type="EMBL" id="CP092870">
    <property type="protein sequence ID" value="UYV71423.1"/>
    <property type="molecule type" value="Genomic_DNA"/>
</dbReference>
<feature type="compositionally biased region" description="Polar residues" evidence="2">
    <location>
        <begin position="2622"/>
        <end position="2634"/>
    </location>
</feature>
<dbReference type="InterPro" id="IPR013103">
    <property type="entry name" value="RVT_2"/>
</dbReference>
<dbReference type="Gene3D" id="3.30.420.10">
    <property type="entry name" value="Ribonuclease H-like superfamily/Ribonuclease H"/>
    <property type="match status" value="4"/>
</dbReference>
<evidence type="ECO:0000313" key="5">
    <source>
        <dbReference type="EMBL" id="UYV71423.1"/>
    </source>
</evidence>
<dbReference type="CDD" id="cd09274">
    <property type="entry name" value="RNase_HI_RT_Ty3"/>
    <property type="match status" value="1"/>
</dbReference>